<feature type="transmembrane region" description="Helical" evidence="1">
    <location>
        <begin position="12"/>
        <end position="34"/>
    </location>
</feature>
<organism evidence="2">
    <name type="scientific">virus sp. ctQ5V6</name>
    <dbReference type="NCBI Taxonomy" id="2825815"/>
    <lineage>
        <taxon>Viruses</taxon>
    </lineage>
</organism>
<accession>A0A8S5RQ08</accession>
<keyword evidence="1" id="KW-1133">Transmembrane helix</keyword>
<sequence>MPDNCWNDCLRIVTWLCHVNYVIVKAFYPLLLMVSHKFGVHFQPQCCGCRILLGMLYSILFP</sequence>
<dbReference type="EMBL" id="BK059134">
    <property type="protein sequence ID" value="DAE33415.1"/>
    <property type="molecule type" value="Genomic_DNA"/>
</dbReference>
<name>A0A8S5RQ08_9VIRU</name>
<evidence type="ECO:0000256" key="1">
    <source>
        <dbReference type="SAM" id="Phobius"/>
    </source>
</evidence>
<keyword evidence="1" id="KW-0472">Membrane</keyword>
<proteinExistence type="predicted"/>
<keyword evidence="1" id="KW-0812">Transmembrane</keyword>
<protein>
    <submittedName>
        <fullName evidence="2">Uncharacterized protein</fullName>
    </submittedName>
</protein>
<reference evidence="2" key="1">
    <citation type="journal article" date="2021" name="Proc. Natl. Acad. Sci. U.S.A.">
        <title>A Catalog of Tens of Thousands of Viruses from Human Metagenomes Reveals Hidden Associations with Chronic Diseases.</title>
        <authorList>
            <person name="Tisza M.J."/>
            <person name="Buck C.B."/>
        </authorList>
    </citation>
    <scope>NUCLEOTIDE SEQUENCE</scope>
    <source>
        <strain evidence="2">CtQ5V6</strain>
    </source>
</reference>
<evidence type="ECO:0000313" key="2">
    <source>
        <dbReference type="EMBL" id="DAE33415.1"/>
    </source>
</evidence>